<reference evidence="1" key="1">
    <citation type="submission" date="2021-01" db="EMBL/GenBank/DDBJ databases">
        <authorList>
            <person name="Corre E."/>
            <person name="Pelletier E."/>
            <person name="Niang G."/>
            <person name="Scheremetjew M."/>
            <person name="Finn R."/>
            <person name="Kale V."/>
            <person name="Holt S."/>
            <person name="Cochrane G."/>
            <person name="Meng A."/>
            <person name="Brown T."/>
            <person name="Cohen L."/>
        </authorList>
    </citation>
    <scope>NUCLEOTIDE SEQUENCE</scope>
    <source>
        <strain evidence="1">CCMP2084</strain>
    </source>
</reference>
<accession>A0A7S2XRK6</accession>
<gene>
    <name evidence="1" type="ORF">ASEP1449_LOCUS15095</name>
</gene>
<dbReference type="AlphaFoldDB" id="A0A7S2XRK6"/>
<organism evidence="1">
    <name type="scientific">Attheya septentrionalis</name>
    <dbReference type="NCBI Taxonomy" id="420275"/>
    <lineage>
        <taxon>Eukaryota</taxon>
        <taxon>Sar</taxon>
        <taxon>Stramenopiles</taxon>
        <taxon>Ochrophyta</taxon>
        <taxon>Bacillariophyta</taxon>
        <taxon>Coscinodiscophyceae</taxon>
        <taxon>Chaetocerotophycidae</taxon>
        <taxon>Chaetocerotales</taxon>
        <taxon>Attheyaceae</taxon>
        <taxon>Attheya</taxon>
    </lineage>
</organism>
<protein>
    <submittedName>
        <fullName evidence="1">Uncharacterized protein</fullName>
    </submittedName>
</protein>
<name>A0A7S2XRK6_9STRA</name>
<proteinExistence type="predicted"/>
<evidence type="ECO:0000313" key="1">
    <source>
        <dbReference type="EMBL" id="CAD9823261.1"/>
    </source>
</evidence>
<sequence>MKEDQGTFLVIGSLPCLRGHHRELLLFVNDEAVAMSKVIEQFRVISHISHNFHEILELKRGDRVSISIFPTERETYDEPRSLEFGPLKDRLTLEIIRDS</sequence>
<dbReference type="EMBL" id="HBHQ01022327">
    <property type="protein sequence ID" value="CAD9823261.1"/>
    <property type="molecule type" value="Transcribed_RNA"/>
</dbReference>